<evidence type="ECO:0000313" key="2">
    <source>
        <dbReference type="Proteomes" id="UP001060275"/>
    </source>
</evidence>
<proteinExistence type="predicted"/>
<dbReference type="RefSeq" id="WP_254674952.1">
    <property type="nucleotide sequence ID" value="NZ_JAMWDU010000004.1"/>
</dbReference>
<reference evidence="1" key="1">
    <citation type="submission" date="2022-06" db="EMBL/GenBank/DDBJ databases">
        <title>Devosia sp. XJ19-45 genome assembly.</title>
        <authorList>
            <person name="Li B."/>
            <person name="Cai M."/>
            <person name="Nie G."/>
            <person name="Li W."/>
        </authorList>
    </citation>
    <scope>NUCLEOTIDE SEQUENCE</scope>
    <source>
        <strain evidence="1">XJ19-45</strain>
    </source>
</reference>
<dbReference type="AlphaFoldDB" id="A0A9Q4AQI6"/>
<name>A0A9Q4AQI6_9HYPH</name>
<dbReference type="EMBL" id="JAMWDU010000004">
    <property type="protein sequence ID" value="MCP8887866.1"/>
    <property type="molecule type" value="Genomic_DNA"/>
</dbReference>
<sequence>MQLIENISLSERAAVDFGRARSTFRAGLGEAFALVWVSDYREPTGETVATFTAGYMCGPVYLEGLAAPWALARLPDGAHFYFMPRFQWSAGKHYLIDKPGSLFSIASVTPRS</sequence>
<protein>
    <submittedName>
        <fullName evidence="1">Uncharacterized protein</fullName>
    </submittedName>
</protein>
<comment type="caution">
    <text evidence="1">The sequence shown here is derived from an EMBL/GenBank/DDBJ whole genome shotgun (WGS) entry which is preliminary data.</text>
</comment>
<dbReference type="Proteomes" id="UP001060275">
    <property type="component" value="Unassembled WGS sequence"/>
</dbReference>
<keyword evidence="2" id="KW-1185">Reference proteome</keyword>
<organism evidence="1 2">
    <name type="scientific">Devosia ureilytica</name>
    <dbReference type="NCBI Taxonomy" id="2952754"/>
    <lineage>
        <taxon>Bacteria</taxon>
        <taxon>Pseudomonadati</taxon>
        <taxon>Pseudomonadota</taxon>
        <taxon>Alphaproteobacteria</taxon>
        <taxon>Hyphomicrobiales</taxon>
        <taxon>Devosiaceae</taxon>
        <taxon>Devosia</taxon>
    </lineage>
</organism>
<accession>A0A9Q4AQI6</accession>
<gene>
    <name evidence="1" type="ORF">NF348_12150</name>
</gene>
<evidence type="ECO:0000313" key="1">
    <source>
        <dbReference type="EMBL" id="MCP8887866.1"/>
    </source>
</evidence>